<organism evidence="2 3">
    <name type="scientific">Athelia psychrophila</name>
    <dbReference type="NCBI Taxonomy" id="1759441"/>
    <lineage>
        <taxon>Eukaryota</taxon>
        <taxon>Fungi</taxon>
        <taxon>Dikarya</taxon>
        <taxon>Basidiomycota</taxon>
        <taxon>Agaricomycotina</taxon>
        <taxon>Agaricomycetes</taxon>
        <taxon>Agaricomycetidae</taxon>
        <taxon>Atheliales</taxon>
        <taxon>Atheliaceae</taxon>
        <taxon>Athelia</taxon>
    </lineage>
</organism>
<feature type="region of interest" description="Disordered" evidence="1">
    <location>
        <begin position="112"/>
        <end position="139"/>
    </location>
</feature>
<name>A0A166RZT1_9AGAM</name>
<proteinExistence type="predicted"/>
<keyword evidence="3" id="KW-1185">Reference proteome</keyword>
<dbReference type="AlphaFoldDB" id="A0A166RZT1"/>
<gene>
    <name evidence="2" type="ORF">FIBSPDRAFT_885316</name>
</gene>
<sequence>MYILKAMDTNMVETSHAETPRSAANLAVFAGHMNSIVEVNQHGKESGEDGGKLTMGGTRTVEVLLAQPIASRVDSWGETGSETPVTCRRMSNVGGGVRYGNVTWMTKCVRPTKELRKSSRRAKQNRTAAEEKQMSVGQD</sequence>
<evidence type="ECO:0000256" key="1">
    <source>
        <dbReference type="SAM" id="MobiDB-lite"/>
    </source>
</evidence>
<evidence type="ECO:0000313" key="2">
    <source>
        <dbReference type="EMBL" id="KZP28838.1"/>
    </source>
</evidence>
<accession>A0A166RZT1</accession>
<dbReference type="Proteomes" id="UP000076532">
    <property type="component" value="Unassembled WGS sequence"/>
</dbReference>
<protein>
    <submittedName>
        <fullName evidence="2">Uncharacterized protein</fullName>
    </submittedName>
</protein>
<evidence type="ECO:0000313" key="3">
    <source>
        <dbReference type="Proteomes" id="UP000076532"/>
    </source>
</evidence>
<reference evidence="2 3" key="1">
    <citation type="journal article" date="2016" name="Mol. Biol. Evol.">
        <title>Comparative Genomics of Early-Diverging Mushroom-Forming Fungi Provides Insights into the Origins of Lignocellulose Decay Capabilities.</title>
        <authorList>
            <person name="Nagy L.G."/>
            <person name="Riley R."/>
            <person name="Tritt A."/>
            <person name="Adam C."/>
            <person name="Daum C."/>
            <person name="Floudas D."/>
            <person name="Sun H."/>
            <person name="Yadav J.S."/>
            <person name="Pangilinan J."/>
            <person name="Larsson K.H."/>
            <person name="Matsuura K."/>
            <person name="Barry K."/>
            <person name="Labutti K."/>
            <person name="Kuo R."/>
            <person name="Ohm R.A."/>
            <person name="Bhattacharya S.S."/>
            <person name="Shirouzu T."/>
            <person name="Yoshinaga Y."/>
            <person name="Martin F.M."/>
            <person name="Grigoriev I.V."/>
            <person name="Hibbett D.S."/>
        </authorList>
    </citation>
    <scope>NUCLEOTIDE SEQUENCE [LARGE SCALE GENOMIC DNA]</scope>
    <source>
        <strain evidence="2 3">CBS 109695</strain>
    </source>
</reference>
<dbReference type="EMBL" id="KV417501">
    <property type="protein sequence ID" value="KZP28838.1"/>
    <property type="molecule type" value="Genomic_DNA"/>
</dbReference>